<keyword evidence="2" id="KW-1185">Reference proteome</keyword>
<sequence length="108" mass="12579">MFRLFLKQLSLIQFTEPEPIDPFSIIPKKDCWQQVETFLWPPSKGNAGRVELGRGFENRVGSSALMSRCCYGFTRWRYLGKENGLRRFKSEVRAQKLTCDCLIALLEE</sequence>
<accession>A0A9Q0QPY2</accession>
<name>A0A9Q0QPY2_9MAGN</name>
<gene>
    <name evidence="1" type="ORF">NE237_019273</name>
</gene>
<dbReference type="EMBL" id="JAMYWD010000007">
    <property type="protein sequence ID" value="KAJ4967424.1"/>
    <property type="molecule type" value="Genomic_DNA"/>
</dbReference>
<comment type="caution">
    <text evidence="1">The sequence shown here is derived from an EMBL/GenBank/DDBJ whole genome shotgun (WGS) entry which is preliminary data.</text>
</comment>
<dbReference type="AlphaFoldDB" id="A0A9Q0QPY2"/>
<evidence type="ECO:0000313" key="2">
    <source>
        <dbReference type="Proteomes" id="UP001141806"/>
    </source>
</evidence>
<reference evidence="1" key="1">
    <citation type="journal article" date="2023" name="Plant J.">
        <title>The genome of the king protea, Protea cynaroides.</title>
        <authorList>
            <person name="Chang J."/>
            <person name="Duong T.A."/>
            <person name="Schoeman C."/>
            <person name="Ma X."/>
            <person name="Roodt D."/>
            <person name="Barker N."/>
            <person name="Li Z."/>
            <person name="Van de Peer Y."/>
            <person name="Mizrachi E."/>
        </authorList>
    </citation>
    <scope>NUCLEOTIDE SEQUENCE</scope>
    <source>
        <tissue evidence="1">Young leaves</tissue>
    </source>
</reference>
<evidence type="ECO:0000313" key="1">
    <source>
        <dbReference type="EMBL" id="KAJ4967424.1"/>
    </source>
</evidence>
<dbReference type="Proteomes" id="UP001141806">
    <property type="component" value="Unassembled WGS sequence"/>
</dbReference>
<organism evidence="1 2">
    <name type="scientific">Protea cynaroides</name>
    <dbReference type="NCBI Taxonomy" id="273540"/>
    <lineage>
        <taxon>Eukaryota</taxon>
        <taxon>Viridiplantae</taxon>
        <taxon>Streptophyta</taxon>
        <taxon>Embryophyta</taxon>
        <taxon>Tracheophyta</taxon>
        <taxon>Spermatophyta</taxon>
        <taxon>Magnoliopsida</taxon>
        <taxon>Proteales</taxon>
        <taxon>Proteaceae</taxon>
        <taxon>Protea</taxon>
    </lineage>
</organism>
<proteinExistence type="predicted"/>
<protein>
    <submittedName>
        <fullName evidence="1">Uncharacterized protein</fullName>
    </submittedName>
</protein>